<proteinExistence type="predicted"/>
<reference evidence="2 3" key="1">
    <citation type="submission" date="2020-08" db="EMBL/GenBank/DDBJ databases">
        <title>Genomic Encyclopedia of Type Strains, Phase IV (KMG-V): Genome sequencing to study the core and pangenomes of soil and plant-associated prokaryotes.</title>
        <authorList>
            <person name="Whitman W."/>
        </authorList>
    </citation>
    <scope>NUCLEOTIDE SEQUENCE [LARGE SCALE GENOMIC DNA]</scope>
    <source>
        <strain evidence="2 3">SEMIA 4034</strain>
    </source>
</reference>
<organism evidence="2 3">
    <name type="scientific">Rhizobium lentis</name>
    <dbReference type="NCBI Taxonomy" id="1138194"/>
    <lineage>
        <taxon>Bacteria</taxon>
        <taxon>Pseudomonadati</taxon>
        <taxon>Pseudomonadota</taxon>
        <taxon>Alphaproteobacteria</taxon>
        <taxon>Hyphomicrobiales</taxon>
        <taxon>Rhizobiaceae</taxon>
        <taxon>Rhizobium/Agrobacterium group</taxon>
        <taxon>Rhizobium</taxon>
    </lineage>
</organism>
<protein>
    <submittedName>
        <fullName evidence="2">Putative membrane-anchored protein</fullName>
    </submittedName>
</protein>
<dbReference type="AlphaFoldDB" id="A0A7W8XEI6"/>
<accession>A0A7W8XEI6</accession>
<evidence type="ECO:0000313" key="3">
    <source>
        <dbReference type="Proteomes" id="UP000528824"/>
    </source>
</evidence>
<dbReference type="Pfam" id="PF09935">
    <property type="entry name" value="DUF2167"/>
    <property type="match status" value="1"/>
</dbReference>
<keyword evidence="1" id="KW-0732">Signal</keyword>
<comment type="caution">
    <text evidence="2">The sequence shown here is derived from an EMBL/GenBank/DDBJ whole genome shotgun (WGS) entry which is preliminary data.</text>
</comment>
<name>A0A7W8XEI6_9HYPH</name>
<dbReference type="Proteomes" id="UP000528824">
    <property type="component" value="Unassembled WGS sequence"/>
</dbReference>
<feature type="chain" id="PRO_5031429255" evidence="1">
    <location>
        <begin position="24"/>
        <end position="151"/>
    </location>
</feature>
<dbReference type="InterPro" id="IPR018682">
    <property type="entry name" value="DUF2167_membr"/>
</dbReference>
<gene>
    <name evidence="2" type="ORF">GGI59_002413</name>
</gene>
<sequence length="151" mass="16956">MGIEFLRRYFAAAMLFASLAAQAEARPYQEMFPGRTDFSDGENSLLEKLDFQQGVIKLPEAKATLNLPANFYYLSPADTKTVLVDIWGNPPAAADGMLGMIFGEIRADRPAILGIDRRIQRGRLCLGHRCRHDELRRTAAEHQGCDQRKES</sequence>
<evidence type="ECO:0000256" key="1">
    <source>
        <dbReference type="SAM" id="SignalP"/>
    </source>
</evidence>
<feature type="signal peptide" evidence="1">
    <location>
        <begin position="1"/>
        <end position="23"/>
    </location>
</feature>
<dbReference type="EMBL" id="JACHBC010000004">
    <property type="protein sequence ID" value="MBB5560751.1"/>
    <property type="molecule type" value="Genomic_DNA"/>
</dbReference>
<keyword evidence="3" id="KW-1185">Reference proteome</keyword>
<evidence type="ECO:0000313" key="2">
    <source>
        <dbReference type="EMBL" id="MBB5560751.1"/>
    </source>
</evidence>